<reference evidence="3" key="1">
    <citation type="submission" date="2015-10" db="EMBL/GenBank/DDBJ databases">
        <authorList>
            <person name="Luecker S."/>
            <person name="Luecker S."/>
        </authorList>
    </citation>
    <scope>NUCLEOTIDE SEQUENCE [LARGE SCALE GENOMIC DNA]</scope>
</reference>
<dbReference type="AlphaFoldDB" id="A0A0S4L667"/>
<dbReference type="RefSeq" id="WP_090894894.1">
    <property type="nucleotide sequence ID" value="NZ_CZPZ01000004.1"/>
</dbReference>
<proteinExistence type="predicted"/>
<evidence type="ECO:0000313" key="2">
    <source>
        <dbReference type="EMBL" id="CUS33159.1"/>
    </source>
</evidence>
<keyword evidence="1" id="KW-0472">Membrane</keyword>
<evidence type="ECO:0000313" key="3">
    <source>
        <dbReference type="Proteomes" id="UP000198736"/>
    </source>
</evidence>
<protein>
    <submittedName>
        <fullName evidence="2">Uncharacterized protein</fullName>
    </submittedName>
</protein>
<evidence type="ECO:0000256" key="1">
    <source>
        <dbReference type="SAM" id="Phobius"/>
    </source>
</evidence>
<dbReference type="EMBL" id="CZPZ01000004">
    <property type="protein sequence ID" value="CUS33159.1"/>
    <property type="molecule type" value="Genomic_DNA"/>
</dbReference>
<dbReference type="Proteomes" id="UP000198736">
    <property type="component" value="Unassembled WGS sequence"/>
</dbReference>
<feature type="transmembrane region" description="Helical" evidence="1">
    <location>
        <begin position="20"/>
        <end position="38"/>
    </location>
</feature>
<organism evidence="2 3">
    <name type="scientific">Candidatus Nitrospira nitrificans</name>
    <dbReference type="NCBI Taxonomy" id="1742973"/>
    <lineage>
        <taxon>Bacteria</taxon>
        <taxon>Pseudomonadati</taxon>
        <taxon>Nitrospirota</taxon>
        <taxon>Nitrospiria</taxon>
        <taxon>Nitrospirales</taxon>
        <taxon>Nitrospiraceae</taxon>
        <taxon>Nitrospira</taxon>
    </lineage>
</organism>
<keyword evidence="1" id="KW-0812">Transmembrane</keyword>
<feature type="transmembrane region" description="Helical" evidence="1">
    <location>
        <begin position="44"/>
        <end position="66"/>
    </location>
</feature>
<keyword evidence="1" id="KW-1133">Transmembrane helix</keyword>
<dbReference type="OrthoDB" id="9798625at2"/>
<accession>A0A0S4L667</accession>
<dbReference type="STRING" id="1742973.COMA2_120100"/>
<keyword evidence="3" id="KW-1185">Reference proteome</keyword>
<gene>
    <name evidence="2" type="ORF">COMA2_120100</name>
</gene>
<name>A0A0S4L667_9BACT</name>
<sequence length="74" mass="8080">MGRGGRKPGEPIYLRRHLIALSLAVGLPVVLLQLYKIYVGPVSFGAQMGFGILVSILAGIILYFTYRSSAQSQR</sequence>